<gene>
    <name evidence="2" type="ORF">D4764_07G0000020</name>
</gene>
<dbReference type="AlphaFoldDB" id="A0A5C6MQT7"/>
<evidence type="ECO:0000313" key="3">
    <source>
        <dbReference type="Proteomes" id="UP000324091"/>
    </source>
</evidence>
<evidence type="ECO:0000256" key="1">
    <source>
        <dbReference type="SAM" id="MobiDB-lite"/>
    </source>
</evidence>
<feature type="compositionally biased region" description="Basic and acidic residues" evidence="1">
    <location>
        <begin position="150"/>
        <end position="174"/>
    </location>
</feature>
<keyword evidence="3" id="KW-1185">Reference proteome</keyword>
<dbReference type="Proteomes" id="UP000324091">
    <property type="component" value="Chromosome 7"/>
</dbReference>
<feature type="region of interest" description="Disordered" evidence="1">
    <location>
        <begin position="1"/>
        <end position="36"/>
    </location>
</feature>
<evidence type="ECO:0000313" key="2">
    <source>
        <dbReference type="EMBL" id="TWW57283.1"/>
    </source>
</evidence>
<dbReference type="EMBL" id="RHFK02000020">
    <property type="protein sequence ID" value="TWW57283.1"/>
    <property type="molecule type" value="Genomic_DNA"/>
</dbReference>
<protein>
    <submittedName>
        <fullName evidence="2">Uncharacterized protein</fullName>
    </submittedName>
</protein>
<reference evidence="2 3" key="1">
    <citation type="submission" date="2019-04" db="EMBL/GenBank/DDBJ databases">
        <title>Chromosome genome assembly for Takifugu flavidus.</title>
        <authorList>
            <person name="Xiao S."/>
        </authorList>
    </citation>
    <scope>NUCLEOTIDE SEQUENCE [LARGE SCALE GENOMIC DNA]</scope>
    <source>
        <strain evidence="2">HTHZ2018</strain>
        <tissue evidence="2">Muscle</tissue>
    </source>
</reference>
<organism evidence="2 3">
    <name type="scientific">Takifugu flavidus</name>
    <name type="common">sansaifugu</name>
    <dbReference type="NCBI Taxonomy" id="433684"/>
    <lineage>
        <taxon>Eukaryota</taxon>
        <taxon>Metazoa</taxon>
        <taxon>Chordata</taxon>
        <taxon>Craniata</taxon>
        <taxon>Vertebrata</taxon>
        <taxon>Euteleostomi</taxon>
        <taxon>Actinopterygii</taxon>
        <taxon>Neopterygii</taxon>
        <taxon>Teleostei</taxon>
        <taxon>Neoteleostei</taxon>
        <taxon>Acanthomorphata</taxon>
        <taxon>Eupercaria</taxon>
        <taxon>Tetraodontiformes</taxon>
        <taxon>Tetradontoidea</taxon>
        <taxon>Tetraodontidae</taxon>
        <taxon>Takifugu</taxon>
    </lineage>
</organism>
<proteinExistence type="predicted"/>
<name>A0A5C6MQT7_9TELE</name>
<accession>A0A5C6MQT7</accession>
<sequence length="174" mass="19104">MGIGRQRPPVPGPSASPQTRRSPPGLPELGTPVSPQHAAVLLDRRGLGSPAQHARLPNVPRDTGDKAVLLDCRRLGGSVCPSKVHRRVPKPDAVPLDCRELGTPCQLHPIVLNTTPCRPKTDKPEIPTWTGLGPHRQRHHYVSAPFLRAKGSEGREHERESERESESEQERVPN</sequence>
<comment type="caution">
    <text evidence="2">The sequence shown here is derived from an EMBL/GenBank/DDBJ whole genome shotgun (WGS) entry which is preliminary data.</text>
</comment>
<feature type="region of interest" description="Disordered" evidence="1">
    <location>
        <begin position="43"/>
        <end position="62"/>
    </location>
</feature>
<feature type="region of interest" description="Disordered" evidence="1">
    <location>
        <begin position="145"/>
        <end position="174"/>
    </location>
</feature>